<keyword evidence="1" id="KW-0812">Transmembrane</keyword>
<evidence type="ECO:0000313" key="4">
    <source>
        <dbReference type="Proteomes" id="UP000008363"/>
    </source>
</evidence>
<feature type="domain" description="SAF" evidence="2">
    <location>
        <begin position="57"/>
        <end position="119"/>
    </location>
</feature>
<dbReference type="InterPro" id="IPR013974">
    <property type="entry name" value="SAF"/>
</dbReference>
<proteinExistence type="predicted"/>
<comment type="caution">
    <text evidence="3">The sequence shown here is derived from an EMBL/GenBank/DDBJ whole genome shotgun (WGS) entry which is preliminary data.</text>
</comment>
<protein>
    <recommendedName>
        <fullName evidence="2">SAF domain-containing protein</fullName>
    </recommendedName>
</protein>
<keyword evidence="1" id="KW-1133">Transmembrane helix</keyword>
<dbReference type="OrthoDB" id="4808509at2"/>
<sequence length="232" mass="23942">MHLLTRDALSPRLVDRVRHAMRPGWARSVVVRRTVSAVLVIAAVVVTVAGHRSAQGRAVVVAAHDLLPGHALVGDDVTVREVPGALVPHGALRLTADGLGRTVAGRVNAGEILTDARLLSSRLPRGLTGRDDARLVPVRLADESVTSLLREGDVVDVLSADDAHDDGDDDSGASTAVLATGAVVALTATAADGEVLTGRGTRSRPVLLAMDEAAAHRVARAGLDASLAVVVH</sequence>
<dbReference type="RefSeq" id="WP_006338755.1">
    <property type="nucleotide sequence ID" value="NZ_BAHC01000225.1"/>
</dbReference>
<keyword evidence="1" id="KW-0472">Membrane</keyword>
<evidence type="ECO:0000256" key="1">
    <source>
        <dbReference type="SAM" id="Phobius"/>
    </source>
</evidence>
<dbReference type="SMART" id="SM00858">
    <property type="entry name" value="SAF"/>
    <property type="match status" value="1"/>
</dbReference>
<dbReference type="Proteomes" id="UP000008363">
    <property type="component" value="Unassembled WGS sequence"/>
</dbReference>
<dbReference type="CDD" id="cd11614">
    <property type="entry name" value="SAF_CpaB_FlgA_like"/>
    <property type="match status" value="1"/>
</dbReference>
<organism evidence="3 4">
    <name type="scientific">Gordonia rhizosphera NBRC 16068</name>
    <dbReference type="NCBI Taxonomy" id="1108045"/>
    <lineage>
        <taxon>Bacteria</taxon>
        <taxon>Bacillati</taxon>
        <taxon>Actinomycetota</taxon>
        <taxon>Actinomycetes</taxon>
        <taxon>Mycobacteriales</taxon>
        <taxon>Gordoniaceae</taxon>
        <taxon>Gordonia</taxon>
    </lineage>
</organism>
<reference evidence="3 4" key="1">
    <citation type="submission" date="2012-08" db="EMBL/GenBank/DDBJ databases">
        <title>Whole genome shotgun sequence of Gordonia rhizosphera NBRC 16068.</title>
        <authorList>
            <person name="Takarada H."/>
            <person name="Isaki S."/>
            <person name="Hosoyama A."/>
            <person name="Tsuchikane K."/>
            <person name="Katsumata H."/>
            <person name="Baba S."/>
            <person name="Ohji S."/>
            <person name="Yamazaki S."/>
            <person name="Fujita N."/>
        </authorList>
    </citation>
    <scope>NUCLEOTIDE SEQUENCE [LARGE SCALE GENOMIC DNA]</scope>
    <source>
        <strain evidence="3 4">NBRC 16068</strain>
    </source>
</reference>
<keyword evidence="4" id="KW-1185">Reference proteome</keyword>
<dbReference type="STRING" id="1108045.GORHZ_225_00100"/>
<accession>K6WMX1</accession>
<evidence type="ECO:0000313" key="3">
    <source>
        <dbReference type="EMBL" id="GAB93487.1"/>
    </source>
</evidence>
<gene>
    <name evidence="3" type="ORF">GORHZ_225_00100</name>
</gene>
<evidence type="ECO:0000259" key="2">
    <source>
        <dbReference type="SMART" id="SM00858"/>
    </source>
</evidence>
<dbReference type="eggNOG" id="COG3745">
    <property type="taxonomic scope" value="Bacteria"/>
</dbReference>
<name>K6WMX1_9ACTN</name>
<feature type="transmembrane region" description="Helical" evidence="1">
    <location>
        <begin position="30"/>
        <end position="49"/>
    </location>
</feature>
<dbReference type="AlphaFoldDB" id="K6WMX1"/>
<dbReference type="Pfam" id="PF08666">
    <property type="entry name" value="SAF"/>
    <property type="match status" value="1"/>
</dbReference>
<dbReference type="EMBL" id="BAHC01000225">
    <property type="protein sequence ID" value="GAB93487.1"/>
    <property type="molecule type" value="Genomic_DNA"/>
</dbReference>